<keyword evidence="2" id="KW-1133">Transmembrane helix</keyword>
<reference evidence="3" key="1">
    <citation type="submission" date="2019-08" db="EMBL/GenBank/DDBJ databases">
        <authorList>
            <person name="Kucharzyk K."/>
            <person name="Murdoch R.W."/>
            <person name="Higgins S."/>
            <person name="Loffler F."/>
        </authorList>
    </citation>
    <scope>NUCLEOTIDE SEQUENCE</scope>
</reference>
<accession>A0A644ZVE8</accession>
<keyword evidence="2" id="KW-0472">Membrane</keyword>
<evidence type="ECO:0000313" key="3">
    <source>
        <dbReference type="EMBL" id="MPM42613.1"/>
    </source>
</evidence>
<dbReference type="AlphaFoldDB" id="A0A644ZVE8"/>
<dbReference type="EMBL" id="VSSQ01009791">
    <property type="protein sequence ID" value="MPM42613.1"/>
    <property type="molecule type" value="Genomic_DNA"/>
</dbReference>
<evidence type="ECO:0000256" key="1">
    <source>
        <dbReference type="SAM" id="MobiDB-lite"/>
    </source>
</evidence>
<proteinExistence type="predicted"/>
<name>A0A644ZVE8_9ZZZZ</name>
<feature type="compositionally biased region" description="Polar residues" evidence="1">
    <location>
        <begin position="9"/>
        <end position="18"/>
    </location>
</feature>
<organism evidence="3">
    <name type="scientific">bioreactor metagenome</name>
    <dbReference type="NCBI Taxonomy" id="1076179"/>
    <lineage>
        <taxon>unclassified sequences</taxon>
        <taxon>metagenomes</taxon>
        <taxon>ecological metagenomes</taxon>
    </lineage>
</organism>
<comment type="caution">
    <text evidence="3">The sequence shown here is derived from an EMBL/GenBank/DDBJ whole genome shotgun (WGS) entry which is preliminary data.</text>
</comment>
<gene>
    <name evidence="3" type="ORF">SDC9_89279</name>
</gene>
<keyword evidence="2" id="KW-0812">Transmembrane</keyword>
<sequence length="70" mass="8154">MFSKKNRVNETNTNQQKSPEGDDVKMHNCCGKMKEKLYILYIILKVFNALLLFNNYFAGNDSKMTQQGFL</sequence>
<protein>
    <submittedName>
        <fullName evidence="3">Uncharacterized protein</fullName>
    </submittedName>
</protein>
<evidence type="ECO:0000256" key="2">
    <source>
        <dbReference type="SAM" id="Phobius"/>
    </source>
</evidence>
<feature type="region of interest" description="Disordered" evidence="1">
    <location>
        <begin position="1"/>
        <end position="25"/>
    </location>
</feature>
<feature type="transmembrane region" description="Helical" evidence="2">
    <location>
        <begin position="37"/>
        <end position="57"/>
    </location>
</feature>